<accession>A0ABR2HJG4</accession>
<feature type="region of interest" description="Disordered" evidence="1">
    <location>
        <begin position="210"/>
        <end position="253"/>
    </location>
</feature>
<protein>
    <submittedName>
        <fullName evidence="2">Uncharacterized protein</fullName>
    </submittedName>
</protein>
<dbReference type="EMBL" id="JAPCWZ010000010">
    <property type="protein sequence ID" value="KAK8848363.1"/>
    <property type="molecule type" value="Genomic_DNA"/>
</dbReference>
<name>A0ABR2HJG4_9PEZI</name>
<evidence type="ECO:0000256" key="1">
    <source>
        <dbReference type="SAM" id="MobiDB-lite"/>
    </source>
</evidence>
<proteinExistence type="predicted"/>
<evidence type="ECO:0000313" key="2">
    <source>
        <dbReference type="EMBL" id="KAK8848363.1"/>
    </source>
</evidence>
<feature type="compositionally biased region" description="Low complexity" evidence="1">
    <location>
        <begin position="233"/>
        <end position="253"/>
    </location>
</feature>
<keyword evidence="3" id="KW-1185">Reference proteome</keyword>
<reference evidence="2 3" key="1">
    <citation type="journal article" date="2024" name="IMA Fungus">
        <title>Apiospora arundinis, a panoply of carbohydrate-active enzymes and secondary metabolites.</title>
        <authorList>
            <person name="Sorensen T."/>
            <person name="Petersen C."/>
            <person name="Muurmann A.T."/>
            <person name="Christiansen J.V."/>
            <person name="Brundto M.L."/>
            <person name="Overgaard C.K."/>
            <person name="Boysen A.T."/>
            <person name="Wollenberg R.D."/>
            <person name="Larsen T.O."/>
            <person name="Sorensen J.L."/>
            <person name="Nielsen K.L."/>
            <person name="Sondergaard T.E."/>
        </authorList>
    </citation>
    <scope>NUCLEOTIDE SEQUENCE [LARGE SCALE GENOMIC DNA]</scope>
    <source>
        <strain evidence="2 3">AAU 773</strain>
    </source>
</reference>
<feature type="compositionally biased region" description="Basic and acidic residues" evidence="1">
    <location>
        <begin position="22"/>
        <end position="38"/>
    </location>
</feature>
<comment type="caution">
    <text evidence="2">The sequence shown here is derived from an EMBL/GenBank/DDBJ whole genome shotgun (WGS) entry which is preliminary data.</text>
</comment>
<feature type="region of interest" description="Disordered" evidence="1">
    <location>
        <begin position="119"/>
        <end position="155"/>
    </location>
</feature>
<gene>
    <name evidence="2" type="ORF">PGQ11_014843</name>
</gene>
<organism evidence="2 3">
    <name type="scientific">Apiospora arundinis</name>
    <dbReference type="NCBI Taxonomy" id="335852"/>
    <lineage>
        <taxon>Eukaryota</taxon>
        <taxon>Fungi</taxon>
        <taxon>Dikarya</taxon>
        <taxon>Ascomycota</taxon>
        <taxon>Pezizomycotina</taxon>
        <taxon>Sordariomycetes</taxon>
        <taxon>Xylariomycetidae</taxon>
        <taxon>Amphisphaeriales</taxon>
        <taxon>Apiosporaceae</taxon>
        <taxon>Apiospora</taxon>
    </lineage>
</organism>
<sequence length="280" mass="29769">MGLQKEEEQQETAYAPLPPTTTREKEKNKDRGGEKKEEEILLCTEAGLRGLIRSRLPTAESPPSYVRLWLAGYFTYRGVEARRADGFLWSGAELQALARADLVDAFRAKLVRSDADARGAGGDGMMTTKATKWGEGRRQGPGARGGDKNGGRGAAGVSTYGGSVVTEAEVEMLAADVFEFVQRQALLDENAGPRRTSNVPTGDDVGAAGRLPHLGGTFGDPVPGAGQPVRSLGSQGARRGNRRAAAAASSMGRAVRRVSGMARAARRGMGEEVHDEENIM</sequence>
<feature type="region of interest" description="Disordered" evidence="1">
    <location>
        <begin position="1"/>
        <end position="38"/>
    </location>
</feature>
<dbReference type="Proteomes" id="UP001390339">
    <property type="component" value="Unassembled WGS sequence"/>
</dbReference>
<evidence type="ECO:0000313" key="3">
    <source>
        <dbReference type="Proteomes" id="UP001390339"/>
    </source>
</evidence>